<keyword evidence="2" id="KW-1185">Reference proteome</keyword>
<proteinExistence type="predicted"/>
<sequence>MEGDGFYFDASGPVNYKAPWLTFSSGELPLQERQPEKSEQPHQQELDPSNPSDEDQDKLPPRKRQRLRYSNQAHVVSLLSSDDEHISDPKLGTSSISARHSPNNQPQRPTIPPRVSASEGMAAAKRLSRAATRSTFSTETAKPAAKPAISVEKTRQPLGIRRFGGHTNSFEIRNHKLLVEVGIEKPGSKRSGLSDPNALESLADEITEYIIPDLLTTESGLSSTSPPPSSYIPLDVD</sequence>
<protein>
    <submittedName>
        <fullName evidence="1">Uncharacterized protein</fullName>
    </submittedName>
</protein>
<dbReference type="EMBL" id="MU393500">
    <property type="protein sequence ID" value="KAI4863614.1"/>
    <property type="molecule type" value="Genomic_DNA"/>
</dbReference>
<accession>A0ACB9YW90</accession>
<organism evidence="1 2">
    <name type="scientific">Hypoxylon rubiginosum</name>
    <dbReference type="NCBI Taxonomy" id="110542"/>
    <lineage>
        <taxon>Eukaryota</taxon>
        <taxon>Fungi</taxon>
        <taxon>Dikarya</taxon>
        <taxon>Ascomycota</taxon>
        <taxon>Pezizomycotina</taxon>
        <taxon>Sordariomycetes</taxon>
        <taxon>Xylariomycetidae</taxon>
        <taxon>Xylariales</taxon>
        <taxon>Hypoxylaceae</taxon>
        <taxon>Hypoxylon</taxon>
    </lineage>
</organism>
<evidence type="ECO:0000313" key="1">
    <source>
        <dbReference type="EMBL" id="KAI4863614.1"/>
    </source>
</evidence>
<evidence type="ECO:0000313" key="2">
    <source>
        <dbReference type="Proteomes" id="UP001497700"/>
    </source>
</evidence>
<dbReference type="Proteomes" id="UP001497700">
    <property type="component" value="Unassembled WGS sequence"/>
</dbReference>
<comment type="caution">
    <text evidence="1">The sequence shown here is derived from an EMBL/GenBank/DDBJ whole genome shotgun (WGS) entry which is preliminary data.</text>
</comment>
<name>A0ACB9YW90_9PEZI</name>
<reference evidence="1 2" key="1">
    <citation type="journal article" date="2022" name="New Phytol.">
        <title>Ecological generalism drives hyperdiversity of secondary metabolite gene clusters in xylarialean endophytes.</title>
        <authorList>
            <person name="Franco M.E.E."/>
            <person name="Wisecaver J.H."/>
            <person name="Arnold A.E."/>
            <person name="Ju Y.M."/>
            <person name="Slot J.C."/>
            <person name="Ahrendt S."/>
            <person name="Moore L.P."/>
            <person name="Eastman K.E."/>
            <person name="Scott K."/>
            <person name="Konkel Z."/>
            <person name="Mondo S.J."/>
            <person name="Kuo A."/>
            <person name="Hayes R.D."/>
            <person name="Haridas S."/>
            <person name="Andreopoulos B."/>
            <person name="Riley R."/>
            <person name="LaButti K."/>
            <person name="Pangilinan J."/>
            <person name="Lipzen A."/>
            <person name="Amirebrahimi M."/>
            <person name="Yan J."/>
            <person name="Adam C."/>
            <person name="Keymanesh K."/>
            <person name="Ng V."/>
            <person name="Louie K."/>
            <person name="Northen T."/>
            <person name="Drula E."/>
            <person name="Henrissat B."/>
            <person name="Hsieh H.M."/>
            <person name="Youens-Clark K."/>
            <person name="Lutzoni F."/>
            <person name="Miadlikowska J."/>
            <person name="Eastwood D.C."/>
            <person name="Hamelin R.C."/>
            <person name="Grigoriev I.V."/>
            <person name="U'Ren J.M."/>
        </authorList>
    </citation>
    <scope>NUCLEOTIDE SEQUENCE [LARGE SCALE GENOMIC DNA]</scope>
    <source>
        <strain evidence="1 2">CBS 119005</strain>
    </source>
</reference>
<gene>
    <name evidence="1" type="ORF">F4820DRAFT_449773</name>
</gene>